<organism evidence="3 4">
    <name type="scientific">Uncinocarpus reesii (strain UAMH 1704)</name>
    <dbReference type="NCBI Taxonomy" id="336963"/>
    <lineage>
        <taxon>Eukaryota</taxon>
        <taxon>Fungi</taxon>
        <taxon>Dikarya</taxon>
        <taxon>Ascomycota</taxon>
        <taxon>Pezizomycotina</taxon>
        <taxon>Eurotiomycetes</taxon>
        <taxon>Eurotiomycetidae</taxon>
        <taxon>Onygenales</taxon>
        <taxon>Onygenaceae</taxon>
        <taxon>Uncinocarpus</taxon>
    </lineage>
</organism>
<dbReference type="PROSITE" id="PS50172">
    <property type="entry name" value="BRCT"/>
    <property type="match status" value="1"/>
</dbReference>
<keyword evidence="4" id="KW-1185">Reference proteome</keyword>
<proteinExistence type="predicted"/>
<dbReference type="VEuPathDB" id="FungiDB:UREG_03798"/>
<dbReference type="eggNOG" id="KOG3548">
    <property type="taxonomic scope" value="Eukaryota"/>
</dbReference>
<dbReference type="Proteomes" id="UP000002058">
    <property type="component" value="Unassembled WGS sequence"/>
</dbReference>
<feature type="region of interest" description="Disordered" evidence="1">
    <location>
        <begin position="652"/>
        <end position="677"/>
    </location>
</feature>
<feature type="compositionally biased region" description="Acidic residues" evidence="1">
    <location>
        <begin position="326"/>
        <end position="338"/>
    </location>
</feature>
<feature type="compositionally biased region" description="Polar residues" evidence="1">
    <location>
        <begin position="445"/>
        <end position="476"/>
    </location>
</feature>
<name>C4JLU0_UNCRE</name>
<dbReference type="RefSeq" id="XP_002544281.1">
    <property type="nucleotide sequence ID" value="XM_002544235.1"/>
</dbReference>
<dbReference type="Gene3D" id="3.40.50.10190">
    <property type="entry name" value="BRCT domain"/>
    <property type="match status" value="1"/>
</dbReference>
<feature type="compositionally biased region" description="Basic and acidic residues" evidence="1">
    <location>
        <begin position="259"/>
        <end position="268"/>
    </location>
</feature>
<feature type="compositionally biased region" description="Polar residues" evidence="1">
    <location>
        <begin position="666"/>
        <end position="675"/>
    </location>
</feature>
<feature type="region of interest" description="Disordered" evidence="1">
    <location>
        <begin position="299"/>
        <end position="341"/>
    </location>
</feature>
<feature type="compositionally biased region" description="Low complexity" evidence="1">
    <location>
        <begin position="481"/>
        <end position="491"/>
    </location>
</feature>
<evidence type="ECO:0000313" key="4">
    <source>
        <dbReference type="Proteomes" id="UP000002058"/>
    </source>
</evidence>
<evidence type="ECO:0000259" key="2">
    <source>
        <dbReference type="PROSITE" id="PS50172"/>
    </source>
</evidence>
<dbReference type="HOGENOM" id="CLU_002263_0_0_1"/>
<feature type="region of interest" description="Disordered" evidence="1">
    <location>
        <begin position="776"/>
        <end position="813"/>
    </location>
</feature>
<accession>C4JLU0</accession>
<feature type="region of interest" description="Disordered" evidence="1">
    <location>
        <begin position="605"/>
        <end position="636"/>
    </location>
</feature>
<feature type="compositionally biased region" description="Basic and acidic residues" evidence="1">
    <location>
        <begin position="534"/>
        <end position="548"/>
    </location>
</feature>
<feature type="region of interest" description="Disordered" evidence="1">
    <location>
        <begin position="406"/>
        <end position="548"/>
    </location>
</feature>
<sequence length="1119" mass="122415">MASNQPTFDASGAPLFSYHHDDNLDPTRQFSSHTEAWNRIPRFPNKVMDFTDSPPGDTQLVSQSVYDKILRQGNGGAEQSMPGPGEGPENTEGAITQRTLAEGDTGHLDLLVDLDDTVHRASEGGILSCHDDEDSSPARYQPFPESQRFVDYTPQRNATTGFNASSTTPLLSNNPFSRGNKTPAAVISLSQLFNATQGVSSPLTNAHRPELSSDMPSPNLPVQSRITATSLFSPLQAISSVPGSGVAEPQNLYVSIKDSQEARAKSERQLPSGSNFPSDITSDDDLFADDLSIQRRLREKITENEGFPSTPDDRTANKTLQSETWPESELETEQEDEEISSRFCGSGAPAVVGEDDKENADSGLVQLSDPTVLAHDALSQALEVEDSVLSPRVRLKSPPKLVICQSQTSNPHTEATVPCGSDGSDCERVLNSQPSNEEVDGSQADVPTSSKDTELLPQTLNARMQEPSSPGANTQVPSSPPSHISLPLELPNDGTKAIPRPEPSPEIPAFYSPSPKSRSLQAMDITNRSLSTPEARERREGETEKRTHSETVCLVENNVSEDKQISFISETPAARSIEDKSLQHTIPETSPDNQLIPSSTPIYNRSRLASHDNSPGSEDDLPAMSHVTSQKDRNSGTATWLRKNMTTRFQSILSSPSGRQRRSMTDIASDQSPQQIAPEIQLEDIDLLTADDRAFDEAIIHSDKHVAKRRKVNSGLGIRATKFAIPQPLGLRRVDENLSGPLDGTRSEPVGENITYRRVDTERLRSRVKTGPASRSIWDLVDSPRRKGQSRKGLGKPSKPIKQPVPPSQPNGKKKYAVAQAVVIYNQSSSSPAPTEKITSDPPVVTESPGLPKNNSFEWFDFSNQVFAFFNGQPHGYYPAACVGMSNDVGRHRYLVIFEDSNTPDEIDASSVKKLDLKVNDIVKVFSLDLPRTPYRVVGLADKLAVSARFPKGSSLPLTDIHGHASVILAPKQGQKLPNGEQTVTVPISRIYLDKNLWSRLGTRPYSFLSSASNSTSRFQTPMDCGTTIITPAFTRTPHIEPSVQGIFSGMAFAISYTHNEKELSRLDRLIRKNGGQILKDGFDELFNLPSPSLENQNQTLLLTSRAEQLGFMDRPLSR</sequence>
<evidence type="ECO:0000313" key="3">
    <source>
        <dbReference type="EMBL" id="EEP78952.1"/>
    </source>
</evidence>
<reference evidence="4" key="1">
    <citation type="journal article" date="2009" name="Genome Res.">
        <title>Comparative genomic analyses of the human fungal pathogens Coccidioides and their relatives.</title>
        <authorList>
            <person name="Sharpton T.J."/>
            <person name="Stajich J.E."/>
            <person name="Rounsley S.D."/>
            <person name="Gardner M.J."/>
            <person name="Wortman J.R."/>
            <person name="Jordar V.S."/>
            <person name="Maiti R."/>
            <person name="Kodira C.D."/>
            <person name="Neafsey D.E."/>
            <person name="Zeng Q."/>
            <person name="Hung C.-Y."/>
            <person name="McMahan C."/>
            <person name="Muszewska A."/>
            <person name="Grynberg M."/>
            <person name="Mandel M.A."/>
            <person name="Kellner E.M."/>
            <person name="Barker B.M."/>
            <person name="Galgiani J.N."/>
            <person name="Orbach M.J."/>
            <person name="Kirkland T.N."/>
            <person name="Cole G.T."/>
            <person name="Henn M.R."/>
            <person name="Birren B.W."/>
            <person name="Taylor J.W."/>
        </authorList>
    </citation>
    <scope>NUCLEOTIDE SEQUENCE [LARGE SCALE GENOMIC DNA]</scope>
    <source>
        <strain evidence="4">UAMH 1704</strain>
    </source>
</reference>
<dbReference type="Pfam" id="PF18115">
    <property type="entry name" value="Tudor_3"/>
    <property type="match status" value="1"/>
</dbReference>
<feature type="compositionally biased region" description="Polar residues" evidence="1">
    <location>
        <begin position="269"/>
        <end position="280"/>
    </location>
</feature>
<protein>
    <recommendedName>
        <fullName evidence="2">BRCT domain-containing protein</fullName>
    </recommendedName>
</protein>
<dbReference type="STRING" id="336963.C4JLU0"/>
<feature type="region of interest" description="Disordered" evidence="1">
    <location>
        <begin position="126"/>
        <end position="145"/>
    </location>
</feature>
<dbReference type="EMBL" id="CH476616">
    <property type="protein sequence ID" value="EEP78952.1"/>
    <property type="molecule type" value="Genomic_DNA"/>
</dbReference>
<dbReference type="KEGG" id="ure:UREG_03798"/>
<feature type="region of interest" description="Disordered" evidence="1">
    <location>
        <begin position="259"/>
        <end position="285"/>
    </location>
</feature>
<dbReference type="InterPro" id="IPR041297">
    <property type="entry name" value="Crb2_Tudor"/>
</dbReference>
<feature type="compositionally biased region" description="Polar residues" evidence="1">
    <location>
        <begin position="514"/>
        <end position="531"/>
    </location>
</feature>
<dbReference type="Gene3D" id="2.30.30.140">
    <property type="match status" value="1"/>
</dbReference>
<gene>
    <name evidence="3" type="ORF">UREG_03798</name>
</gene>
<evidence type="ECO:0000256" key="1">
    <source>
        <dbReference type="SAM" id="MobiDB-lite"/>
    </source>
</evidence>
<dbReference type="InParanoid" id="C4JLU0"/>
<dbReference type="InterPro" id="IPR036420">
    <property type="entry name" value="BRCT_dom_sf"/>
</dbReference>
<dbReference type="GeneID" id="8444174"/>
<feature type="domain" description="BRCT" evidence="2">
    <location>
        <begin position="1043"/>
        <end position="1119"/>
    </location>
</feature>
<dbReference type="OrthoDB" id="129353at2759"/>
<dbReference type="AlphaFoldDB" id="C4JLU0"/>
<dbReference type="InterPro" id="IPR001357">
    <property type="entry name" value="BRCT_dom"/>
</dbReference>
<feature type="region of interest" description="Disordered" evidence="1">
    <location>
        <begin position="73"/>
        <end position="92"/>
    </location>
</feature>